<dbReference type="RefSeq" id="WP_089901011.1">
    <property type="nucleotide sequence ID" value="NZ_FOCI01000007.1"/>
</dbReference>
<dbReference type="InterPro" id="IPR048341">
    <property type="entry name" value="DUF1285_N"/>
</dbReference>
<dbReference type="OrthoDB" id="3078366at2"/>
<feature type="domain" description="DUF1285" evidence="2">
    <location>
        <begin position="31"/>
        <end position="97"/>
    </location>
</feature>
<proteinExistence type="predicted"/>
<dbReference type="AlphaFoldDB" id="A0A1H8CUF2"/>
<evidence type="ECO:0000259" key="3">
    <source>
        <dbReference type="Pfam" id="PF21028"/>
    </source>
</evidence>
<evidence type="ECO:0000256" key="1">
    <source>
        <dbReference type="SAM" id="MobiDB-lite"/>
    </source>
</evidence>
<dbReference type="InterPro" id="IPR023361">
    <property type="entry name" value="DUF1285_beta_roll_sf"/>
</dbReference>
<keyword evidence="5" id="KW-1185">Reference proteome</keyword>
<evidence type="ECO:0008006" key="6">
    <source>
        <dbReference type="Google" id="ProtNLM"/>
    </source>
</evidence>
<dbReference type="Gene3D" id="2.20.70.10">
    <property type="match status" value="1"/>
</dbReference>
<dbReference type="Proteomes" id="UP000199585">
    <property type="component" value="Unassembled WGS sequence"/>
</dbReference>
<evidence type="ECO:0000259" key="2">
    <source>
        <dbReference type="Pfam" id="PF06938"/>
    </source>
</evidence>
<dbReference type="Gene3D" id="3.10.540.10">
    <property type="entry name" value="duf1285 like domain"/>
    <property type="match status" value="1"/>
</dbReference>
<dbReference type="STRING" id="245187.SAMN04488003_10795"/>
<protein>
    <recommendedName>
        <fullName evidence="6">Proteophosphoglycan</fullName>
    </recommendedName>
</protein>
<dbReference type="InterPro" id="IPR048342">
    <property type="entry name" value="DUF1285_C"/>
</dbReference>
<feature type="domain" description="DUF1285" evidence="3">
    <location>
        <begin position="98"/>
        <end position="188"/>
    </location>
</feature>
<organism evidence="4 5">
    <name type="scientific">Loktanella fryxellensis</name>
    <dbReference type="NCBI Taxonomy" id="245187"/>
    <lineage>
        <taxon>Bacteria</taxon>
        <taxon>Pseudomonadati</taxon>
        <taxon>Pseudomonadota</taxon>
        <taxon>Alphaproteobacteria</taxon>
        <taxon>Rhodobacterales</taxon>
        <taxon>Roseobacteraceae</taxon>
        <taxon>Loktanella</taxon>
    </lineage>
</organism>
<dbReference type="Gene3D" id="2.30.270.10">
    <property type="entry name" value="duf1285 protein"/>
    <property type="match status" value="1"/>
</dbReference>
<name>A0A1H8CUF2_9RHOB</name>
<sequence length="198" mass="21231">MAKARDPQKNVTPGPAGLADVTPGDGARGLPPVHDWNPPHCGDSHMRIARDGTWYHEGSPINRPAMVRLFSTILRRDGNGYVLVTPVEKVDIVVDDAPFVAVDVTQQGDGLVFATNVGDTVTAGPDHPIRVSTDDATGEPSPYVLVRDRLEALIDRKTFYRLVEMGETAGVDGADWFGVRSGGAFFALIPTADLTDPT</sequence>
<reference evidence="4 5" key="1">
    <citation type="submission" date="2016-10" db="EMBL/GenBank/DDBJ databases">
        <authorList>
            <person name="de Groot N.N."/>
        </authorList>
    </citation>
    <scope>NUCLEOTIDE SEQUENCE [LARGE SCALE GENOMIC DNA]</scope>
    <source>
        <strain evidence="4 5">DSM 16213</strain>
    </source>
</reference>
<gene>
    <name evidence="4" type="ORF">SAMN04488003_10795</name>
</gene>
<evidence type="ECO:0000313" key="5">
    <source>
        <dbReference type="Proteomes" id="UP000199585"/>
    </source>
</evidence>
<accession>A0A1H8CUF2</accession>
<dbReference type="Pfam" id="PF06938">
    <property type="entry name" value="DUF1285_N"/>
    <property type="match status" value="1"/>
</dbReference>
<dbReference type="Pfam" id="PF21028">
    <property type="entry name" value="DUF1285_C"/>
    <property type="match status" value="1"/>
</dbReference>
<feature type="region of interest" description="Disordered" evidence="1">
    <location>
        <begin position="1"/>
        <end position="33"/>
    </location>
</feature>
<dbReference type="InterPro" id="IPR010707">
    <property type="entry name" value="DUF1285"/>
</dbReference>
<dbReference type="PIRSF" id="PIRSF029557">
    <property type="entry name" value="UCP029557"/>
    <property type="match status" value="1"/>
</dbReference>
<dbReference type="EMBL" id="FOCI01000007">
    <property type="protein sequence ID" value="SEM98074.1"/>
    <property type="molecule type" value="Genomic_DNA"/>
</dbReference>
<evidence type="ECO:0000313" key="4">
    <source>
        <dbReference type="EMBL" id="SEM98074.1"/>
    </source>
</evidence>